<dbReference type="InterPro" id="IPR016449">
    <property type="entry name" value="K_chnl_inward-rec_Kir"/>
</dbReference>
<keyword evidence="8" id="KW-0406">Ion transport</keyword>
<dbReference type="eggNOG" id="COG0395">
    <property type="taxonomic scope" value="Bacteria"/>
</dbReference>
<dbReference type="SUPFAM" id="SSF81324">
    <property type="entry name" value="Voltage-gated potassium channels"/>
    <property type="match status" value="1"/>
</dbReference>
<keyword evidence="2" id="KW-0813">Transport</keyword>
<evidence type="ECO:0000256" key="3">
    <source>
        <dbReference type="ARBA" id="ARBA00022538"/>
    </source>
</evidence>
<feature type="transmembrane region" description="Helical" evidence="11">
    <location>
        <begin position="128"/>
        <end position="153"/>
    </location>
</feature>
<dbReference type="InterPro" id="IPR041647">
    <property type="entry name" value="IRK_C"/>
</dbReference>
<dbReference type="Gene3D" id="1.10.287.70">
    <property type="match status" value="1"/>
</dbReference>
<organism evidence="14 15">
    <name type="scientific">Flavobacterium enshiense DK69</name>
    <dbReference type="NCBI Taxonomy" id="1107311"/>
    <lineage>
        <taxon>Bacteria</taxon>
        <taxon>Pseudomonadati</taxon>
        <taxon>Bacteroidota</taxon>
        <taxon>Flavobacteriia</taxon>
        <taxon>Flavobacteriales</taxon>
        <taxon>Flavobacteriaceae</taxon>
        <taxon>Flavobacterium</taxon>
    </lineage>
</organism>
<dbReference type="GO" id="GO:0005242">
    <property type="term" value="F:inward rectifier potassium channel activity"/>
    <property type="evidence" value="ECO:0007669"/>
    <property type="project" value="InterPro"/>
</dbReference>
<sequence length="319" mass="36069">MAFLKRINARAKTDANTGFGTNSSNYGGRFITKDGDANVKKEGIGLVESISWYHTMLVVPRWKFMMTIFFFYLLVNLFFASVYCIIGVGHLNGITADNPIDKFGQAFFFSAQTFTTVGYGHISPTGFWASFVASVEALFGLLSFAIATGLFYGRFSKPKAFIRFSDNALIAPYKDINALMLRMTPFKNTNLTEAQAQLTLGMILEEEGKTVNKFYSLDLELQRINALTLSWTLVHPITEESPLYNFTKEDFEKINGEVVVYVRVFDDMFSTSVVKRTSYTFSEIVHGAKFVPMYSRSDDDTHTRLFIDKLNMFESAPLN</sequence>
<evidence type="ECO:0000259" key="12">
    <source>
        <dbReference type="Pfam" id="PF07885"/>
    </source>
</evidence>
<evidence type="ECO:0000256" key="5">
    <source>
        <dbReference type="ARBA" id="ARBA00022882"/>
    </source>
</evidence>
<dbReference type="EMBL" id="JRLZ01000017">
    <property type="protein sequence ID" value="KGO93975.1"/>
    <property type="molecule type" value="Genomic_DNA"/>
</dbReference>
<comment type="caution">
    <text evidence="14">The sequence shown here is derived from an EMBL/GenBank/DDBJ whole genome shotgun (WGS) entry which is preliminary data.</text>
</comment>
<gene>
    <name evidence="14" type="ORF">Q767_13595</name>
</gene>
<proteinExistence type="predicted"/>
<dbReference type="PATRIC" id="fig|1107311.3.peg.1706"/>
<dbReference type="RefSeq" id="WP_023573728.1">
    <property type="nucleotide sequence ID" value="NZ_AVCS01000011.1"/>
</dbReference>
<dbReference type="InterPro" id="IPR013099">
    <property type="entry name" value="K_chnl_dom"/>
</dbReference>
<dbReference type="SUPFAM" id="SSF81296">
    <property type="entry name" value="E set domains"/>
    <property type="match status" value="1"/>
</dbReference>
<dbReference type="InterPro" id="IPR013518">
    <property type="entry name" value="K_chnl_inward-rec_Kir_cyto"/>
</dbReference>
<evidence type="ECO:0000256" key="7">
    <source>
        <dbReference type="ARBA" id="ARBA00022989"/>
    </source>
</evidence>
<dbReference type="Pfam" id="PF17655">
    <property type="entry name" value="IRK_C"/>
    <property type="match status" value="1"/>
</dbReference>
<dbReference type="PANTHER" id="PTHR11767:SF102">
    <property type="entry name" value="INWARDLY RECTIFYING POTASSIUM CHANNEL 1, ISOFORM F"/>
    <property type="match status" value="1"/>
</dbReference>
<dbReference type="PRINTS" id="PR01320">
    <property type="entry name" value="KIRCHANNEL"/>
</dbReference>
<dbReference type="OrthoDB" id="9813518at2"/>
<dbReference type="GO" id="GO:0005886">
    <property type="term" value="C:plasma membrane"/>
    <property type="evidence" value="ECO:0007669"/>
    <property type="project" value="TreeGrafter"/>
</dbReference>
<evidence type="ECO:0000313" key="15">
    <source>
        <dbReference type="Proteomes" id="UP000030149"/>
    </source>
</evidence>
<name>V6S9B8_9FLAO</name>
<keyword evidence="7 11" id="KW-1133">Transmembrane helix</keyword>
<keyword evidence="6" id="KW-0630">Potassium</keyword>
<keyword evidence="3" id="KW-0633">Potassium transport</keyword>
<feature type="domain" description="Potassium channel" evidence="12">
    <location>
        <begin position="78"/>
        <end position="151"/>
    </location>
</feature>
<dbReference type="Pfam" id="PF07885">
    <property type="entry name" value="Ion_trans_2"/>
    <property type="match status" value="1"/>
</dbReference>
<keyword evidence="4 11" id="KW-0812">Transmembrane</keyword>
<dbReference type="GO" id="GO:1990573">
    <property type="term" value="P:potassium ion import across plasma membrane"/>
    <property type="evidence" value="ECO:0007669"/>
    <property type="project" value="TreeGrafter"/>
</dbReference>
<comment type="subcellular location">
    <subcellularLocation>
        <location evidence="1">Membrane</location>
        <topology evidence="1">Multi-pass membrane protein</topology>
    </subcellularLocation>
</comment>
<evidence type="ECO:0000256" key="8">
    <source>
        <dbReference type="ARBA" id="ARBA00023065"/>
    </source>
</evidence>
<keyword evidence="10 14" id="KW-0407">Ion channel</keyword>
<protein>
    <submittedName>
        <fullName evidence="14">Inward rectifier potassium channel Irk</fullName>
    </submittedName>
</protein>
<keyword evidence="9 11" id="KW-0472">Membrane</keyword>
<dbReference type="Proteomes" id="UP000030149">
    <property type="component" value="Unassembled WGS sequence"/>
</dbReference>
<dbReference type="GO" id="GO:0034702">
    <property type="term" value="C:monoatomic ion channel complex"/>
    <property type="evidence" value="ECO:0007669"/>
    <property type="project" value="UniProtKB-KW"/>
</dbReference>
<evidence type="ECO:0000256" key="9">
    <source>
        <dbReference type="ARBA" id="ARBA00023136"/>
    </source>
</evidence>
<dbReference type="PANTHER" id="PTHR11767">
    <property type="entry name" value="INWARD RECTIFIER POTASSIUM CHANNEL"/>
    <property type="match status" value="1"/>
</dbReference>
<dbReference type="AlphaFoldDB" id="V6S9B8"/>
<evidence type="ECO:0000256" key="6">
    <source>
        <dbReference type="ARBA" id="ARBA00022958"/>
    </source>
</evidence>
<feature type="domain" description="Inward rectifier potassium channel C-terminal" evidence="13">
    <location>
        <begin position="162"/>
        <end position="300"/>
    </location>
</feature>
<dbReference type="GO" id="GO:0034765">
    <property type="term" value="P:regulation of monoatomic ion transmembrane transport"/>
    <property type="evidence" value="ECO:0007669"/>
    <property type="project" value="TreeGrafter"/>
</dbReference>
<accession>V6S9B8</accession>
<dbReference type="InterPro" id="IPR014756">
    <property type="entry name" value="Ig_E-set"/>
</dbReference>
<keyword evidence="5" id="KW-0851">Voltage-gated channel</keyword>
<evidence type="ECO:0000256" key="4">
    <source>
        <dbReference type="ARBA" id="ARBA00022692"/>
    </source>
</evidence>
<evidence type="ECO:0000256" key="1">
    <source>
        <dbReference type="ARBA" id="ARBA00004141"/>
    </source>
</evidence>
<keyword evidence="15" id="KW-1185">Reference proteome</keyword>
<evidence type="ECO:0000256" key="10">
    <source>
        <dbReference type="ARBA" id="ARBA00023303"/>
    </source>
</evidence>
<evidence type="ECO:0000259" key="13">
    <source>
        <dbReference type="Pfam" id="PF17655"/>
    </source>
</evidence>
<dbReference type="Gene3D" id="2.60.40.1400">
    <property type="entry name" value="G protein-activated inward rectifier potassium channel 1"/>
    <property type="match status" value="1"/>
</dbReference>
<evidence type="ECO:0000256" key="2">
    <source>
        <dbReference type="ARBA" id="ARBA00022448"/>
    </source>
</evidence>
<evidence type="ECO:0000256" key="11">
    <source>
        <dbReference type="SAM" id="Phobius"/>
    </source>
</evidence>
<dbReference type="PRINTS" id="PR00169">
    <property type="entry name" value="KCHANNEL"/>
</dbReference>
<evidence type="ECO:0000313" key="14">
    <source>
        <dbReference type="EMBL" id="KGO93975.1"/>
    </source>
</evidence>
<reference evidence="14 15" key="2">
    <citation type="journal article" date="2015" name="Stand. Genomic Sci.">
        <title>High quality draft genomic sequence of Flavobacterium enshiense DK69(T) and comparison among Flavobacterium genomes.</title>
        <authorList>
            <person name="Zeng Z."/>
            <person name="Chen C."/>
            <person name="Du H."/>
            <person name="Wang G."/>
            <person name="Li M."/>
        </authorList>
    </citation>
    <scope>NUCLEOTIDE SEQUENCE [LARGE SCALE GENOMIC DNA]</scope>
    <source>
        <strain evidence="14 15">DK69</strain>
    </source>
</reference>
<feature type="transmembrane region" description="Helical" evidence="11">
    <location>
        <begin position="64"/>
        <end position="91"/>
    </location>
</feature>
<reference evidence="15" key="1">
    <citation type="submission" date="2013-09" db="EMBL/GenBank/DDBJ databases">
        <authorList>
            <person name="Zeng Z."/>
            <person name="Chen C."/>
        </authorList>
    </citation>
    <scope>NUCLEOTIDE SEQUENCE [LARGE SCALE GENOMIC DNA]</scope>
    <source>
        <strain evidence="15">DK69</strain>
    </source>
</reference>